<evidence type="ECO:0000256" key="2">
    <source>
        <dbReference type="ARBA" id="ARBA00022448"/>
    </source>
</evidence>
<dbReference type="PANTHER" id="PTHR35011">
    <property type="entry name" value="2,3-DIKETO-L-GULONATE TRAP TRANSPORTER SMALL PERMEASE PROTEIN YIAM"/>
    <property type="match status" value="1"/>
</dbReference>
<feature type="transmembrane region" description="Helical" evidence="9">
    <location>
        <begin position="91"/>
        <end position="110"/>
    </location>
</feature>
<feature type="domain" description="Tripartite ATP-independent periplasmic transporters DctQ component" evidence="10">
    <location>
        <begin position="25"/>
        <end position="155"/>
    </location>
</feature>
<dbReference type="RefSeq" id="WP_212636785.1">
    <property type="nucleotide sequence ID" value="NZ_FWXF01000001.1"/>
</dbReference>
<dbReference type="InterPro" id="IPR007387">
    <property type="entry name" value="TRAP_DctQ"/>
</dbReference>
<proteinExistence type="inferred from homology"/>
<reference evidence="11 12" key="1">
    <citation type="submission" date="2017-04" db="EMBL/GenBank/DDBJ databases">
        <authorList>
            <person name="Afonso C.L."/>
            <person name="Miller P.J."/>
            <person name="Scott M.A."/>
            <person name="Spackman E."/>
            <person name="Goraichik I."/>
            <person name="Dimitrov K.M."/>
            <person name="Suarez D.L."/>
            <person name="Swayne D.E."/>
        </authorList>
    </citation>
    <scope>NUCLEOTIDE SEQUENCE [LARGE SCALE GENOMIC DNA]</scope>
    <source>
        <strain evidence="11 12">DSM 13146</strain>
    </source>
</reference>
<evidence type="ECO:0000256" key="3">
    <source>
        <dbReference type="ARBA" id="ARBA00022475"/>
    </source>
</evidence>
<keyword evidence="7 9" id="KW-0472">Membrane</keyword>
<gene>
    <name evidence="11" type="ORF">SAMN02746041_00296</name>
</gene>
<keyword evidence="4" id="KW-0997">Cell inner membrane</keyword>
<protein>
    <submittedName>
        <fullName evidence="11">TRAP-type C4-dicarboxylate transport system, small permease component</fullName>
    </submittedName>
</protein>
<keyword evidence="12" id="KW-1185">Reference proteome</keyword>
<keyword evidence="2" id="KW-0813">Transport</keyword>
<dbReference type="GO" id="GO:0015740">
    <property type="term" value="P:C4-dicarboxylate transport"/>
    <property type="evidence" value="ECO:0007669"/>
    <property type="project" value="TreeGrafter"/>
</dbReference>
<keyword evidence="5 9" id="KW-0812">Transmembrane</keyword>
<evidence type="ECO:0000256" key="9">
    <source>
        <dbReference type="SAM" id="Phobius"/>
    </source>
</evidence>
<dbReference type="InterPro" id="IPR055348">
    <property type="entry name" value="DctQ"/>
</dbReference>
<evidence type="ECO:0000256" key="1">
    <source>
        <dbReference type="ARBA" id="ARBA00004429"/>
    </source>
</evidence>
<evidence type="ECO:0000313" key="11">
    <source>
        <dbReference type="EMBL" id="SMC17353.1"/>
    </source>
</evidence>
<dbReference type="GO" id="GO:0022857">
    <property type="term" value="F:transmembrane transporter activity"/>
    <property type="evidence" value="ECO:0007669"/>
    <property type="project" value="TreeGrafter"/>
</dbReference>
<dbReference type="STRING" id="1121390.SAMN02746041_00296"/>
<dbReference type="GO" id="GO:0005886">
    <property type="term" value="C:plasma membrane"/>
    <property type="evidence" value="ECO:0007669"/>
    <property type="project" value="UniProtKB-SubCell"/>
</dbReference>
<evidence type="ECO:0000256" key="6">
    <source>
        <dbReference type="ARBA" id="ARBA00022989"/>
    </source>
</evidence>
<organism evidence="11 12">
    <name type="scientific">Desulfacinum hydrothermale DSM 13146</name>
    <dbReference type="NCBI Taxonomy" id="1121390"/>
    <lineage>
        <taxon>Bacteria</taxon>
        <taxon>Pseudomonadati</taxon>
        <taxon>Thermodesulfobacteriota</taxon>
        <taxon>Syntrophobacteria</taxon>
        <taxon>Syntrophobacterales</taxon>
        <taxon>Syntrophobacteraceae</taxon>
        <taxon>Desulfacinum</taxon>
    </lineage>
</organism>
<keyword evidence="6 9" id="KW-1133">Transmembrane helix</keyword>
<evidence type="ECO:0000259" key="10">
    <source>
        <dbReference type="Pfam" id="PF04290"/>
    </source>
</evidence>
<dbReference type="AlphaFoldDB" id="A0A1W1X0I2"/>
<sequence>MIRRALSWLWDHLEESACALLLLVMALIAFVNVVIRYLTNYSFAFTEEVEVGALVYLTLFGGAAAFRRGLHLGLQFVYERLPRPARQVVSVLSLALVFFVFGTLTYYGIFQIRDEMDLETLSEALEVPQWIYTLAVPLGSVLVMVRAVERTVELWGREKGPSKAKETR</sequence>
<evidence type="ECO:0000256" key="8">
    <source>
        <dbReference type="ARBA" id="ARBA00038436"/>
    </source>
</evidence>
<evidence type="ECO:0000256" key="7">
    <source>
        <dbReference type="ARBA" id="ARBA00023136"/>
    </source>
</evidence>
<comment type="subcellular location">
    <subcellularLocation>
        <location evidence="1">Cell inner membrane</location>
        <topology evidence="1">Multi-pass membrane protein</topology>
    </subcellularLocation>
</comment>
<evidence type="ECO:0000256" key="4">
    <source>
        <dbReference type="ARBA" id="ARBA00022519"/>
    </source>
</evidence>
<feature type="transmembrane region" description="Helical" evidence="9">
    <location>
        <begin position="51"/>
        <end position="70"/>
    </location>
</feature>
<dbReference type="PANTHER" id="PTHR35011:SF2">
    <property type="entry name" value="2,3-DIKETO-L-GULONATE TRAP TRANSPORTER SMALL PERMEASE PROTEIN YIAM"/>
    <property type="match status" value="1"/>
</dbReference>
<evidence type="ECO:0000313" key="12">
    <source>
        <dbReference type="Proteomes" id="UP000192783"/>
    </source>
</evidence>
<dbReference type="Proteomes" id="UP000192783">
    <property type="component" value="Unassembled WGS sequence"/>
</dbReference>
<evidence type="ECO:0000256" key="5">
    <source>
        <dbReference type="ARBA" id="ARBA00022692"/>
    </source>
</evidence>
<name>A0A1W1X0I2_9BACT</name>
<dbReference type="Pfam" id="PF04290">
    <property type="entry name" value="DctQ"/>
    <property type="match status" value="1"/>
</dbReference>
<dbReference type="EMBL" id="FWXF01000001">
    <property type="protein sequence ID" value="SMC17353.1"/>
    <property type="molecule type" value="Genomic_DNA"/>
</dbReference>
<feature type="transmembrane region" description="Helical" evidence="9">
    <location>
        <begin position="20"/>
        <end position="39"/>
    </location>
</feature>
<feature type="transmembrane region" description="Helical" evidence="9">
    <location>
        <begin position="130"/>
        <end position="148"/>
    </location>
</feature>
<comment type="similarity">
    <text evidence="8">Belongs to the TRAP transporter small permease family.</text>
</comment>
<keyword evidence="3" id="KW-1003">Cell membrane</keyword>
<accession>A0A1W1X0I2</accession>